<dbReference type="STRING" id="1150469.RSPPHO_01840"/>
<dbReference type="AlphaFoldDB" id="H6SKF1"/>
<reference evidence="7 8" key="1">
    <citation type="submission" date="2012-02" db="EMBL/GenBank/DDBJ databases">
        <title>Shotgun genome sequence of Phaeospirillum photometricum DSM 122.</title>
        <authorList>
            <person name="Duquesne K."/>
            <person name="Sturgis J."/>
        </authorList>
    </citation>
    <scope>NUCLEOTIDE SEQUENCE [LARGE SCALE GENOMIC DNA]</scope>
    <source>
        <strain evidence="8">DSM122</strain>
    </source>
</reference>
<dbReference type="KEGG" id="rpm:RSPPHO_01840"/>
<dbReference type="Gene3D" id="3.40.50.12780">
    <property type="entry name" value="N-terminal domain of ligase-like"/>
    <property type="match status" value="1"/>
</dbReference>
<dbReference type="PANTHER" id="PTHR43605:SF10">
    <property type="entry name" value="ACYL-COA SYNTHETASE MEDIUM CHAIN FAMILY MEMBER 3"/>
    <property type="match status" value="1"/>
</dbReference>
<dbReference type="InterPro" id="IPR042099">
    <property type="entry name" value="ANL_N_sf"/>
</dbReference>
<dbReference type="InterPro" id="IPR020845">
    <property type="entry name" value="AMP-binding_CS"/>
</dbReference>
<dbReference type="GO" id="GO:0005524">
    <property type="term" value="F:ATP binding"/>
    <property type="evidence" value="ECO:0007669"/>
    <property type="project" value="UniProtKB-KW"/>
</dbReference>
<dbReference type="GO" id="GO:0006633">
    <property type="term" value="P:fatty acid biosynthetic process"/>
    <property type="evidence" value="ECO:0007669"/>
    <property type="project" value="TreeGrafter"/>
</dbReference>
<keyword evidence="2 7" id="KW-0436">Ligase</keyword>
<dbReference type="InterPro" id="IPR045851">
    <property type="entry name" value="AMP-bd_C_sf"/>
</dbReference>
<evidence type="ECO:0000256" key="2">
    <source>
        <dbReference type="ARBA" id="ARBA00022598"/>
    </source>
</evidence>
<evidence type="ECO:0000256" key="1">
    <source>
        <dbReference type="ARBA" id="ARBA00006432"/>
    </source>
</evidence>
<keyword evidence="8" id="KW-1185">Reference proteome</keyword>
<dbReference type="PROSITE" id="PS00455">
    <property type="entry name" value="AMP_BINDING"/>
    <property type="match status" value="1"/>
</dbReference>
<dbReference type="HOGENOM" id="CLU_000022_59_10_5"/>
<feature type="domain" description="AMP-dependent synthetase/ligase" evidence="5">
    <location>
        <begin position="42"/>
        <end position="403"/>
    </location>
</feature>
<keyword evidence="4" id="KW-0067">ATP-binding</keyword>
<feature type="domain" description="AMP-binding enzyme C-terminal" evidence="6">
    <location>
        <begin position="453"/>
        <end position="536"/>
    </location>
</feature>
<evidence type="ECO:0000313" key="8">
    <source>
        <dbReference type="Proteomes" id="UP000033220"/>
    </source>
</evidence>
<keyword evidence="3" id="KW-0547">Nucleotide-binding</keyword>
<evidence type="ECO:0000256" key="3">
    <source>
        <dbReference type="ARBA" id="ARBA00022741"/>
    </source>
</evidence>
<dbReference type="Gene3D" id="3.30.300.30">
    <property type="match status" value="1"/>
</dbReference>
<sequence>MALDRTATTYTDLVRGFAWTIPEYYNIGVDVCDRHALSPARANNPAVIAENDRGQITTMTFARLKTGSDRLANALRGLGINKGDRVAVLLPQRPETLLTLIALFKVGAVAVPLYSLFGAEALAWRLIDAGAEVVVTDSVGAQRVLDLALPTTPAVISVDADAPAGVRRLDELLTRATEYAAAADTLADDPALLLYTSGTTGTPRGALLAQRTLLAHLPGVELPHGFLPHPDDLFWTPTDWAWIGGLLNLILPALYHGIPVLACRGNRFDPEAALALMARHRVRNAFLPPTALRLLRQLPPERVRGVCTLRSIAAGGEPLGPSLLDWGRDTLGVTINEVYGQTECNIVICNSHGLFPVRPGSMGRTVPGHRVAIIDEHGQELPPGHLGKIAIHRPDPAMFLGYWNNPEATAEKFVGDWMITGDVGRQDADGYFWFVAREDDVIISSGYRISPAELEDVLGRHPAVAQVAVIGVPDTARGSVVKAFVVPRDLSILDTPLGRAGLARDIQDHARSRYAAHAYPRQVEFLEALPTSATGKIRRRELRQQGG</sequence>
<dbReference type="SUPFAM" id="SSF56801">
    <property type="entry name" value="Acetyl-CoA synthetase-like"/>
    <property type="match status" value="1"/>
</dbReference>
<dbReference type="GO" id="GO:0006637">
    <property type="term" value="P:acyl-CoA metabolic process"/>
    <property type="evidence" value="ECO:0007669"/>
    <property type="project" value="TreeGrafter"/>
</dbReference>
<name>H6SKF1_PARPM</name>
<dbReference type="Pfam" id="PF13193">
    <property type="entry name" value="AMP-binding_C"/>
    <property type="match status" value="1"/>
</dbReference>
<dbReference type="eggNOG" id="COG0365">
    <property type="taxonomic scope" value="Bacteria"/>
</dbReference>
<dbReference type="Pfam" id="PF00501">
    <property type="entry name" value="AMP-binding"/>
    <property type="match status" value="1"/>
</dbReference>
<protein>
    <submittedName>
        <fullName evidence="7">Acyl-coenzyme A synthetase/AMP-(Fatty) acid ligase</fullName>
    </submittedName>
</protein>
<evidence type="ECO:0000259" key="5">
    <source>
        <dbReference type="Pfam" id="PF00501"/>
    </source>
</evidence>
<dbReference type="GO" id="GO:0016405">
    <property type="term" value="F:CoA-ligase activity"/>
    <property type="evidence" value="ECO:0007669"/>
    <property type="project" value="UniProtKB-ARBA"/>
</dbReference>
<dbReference type="PATRIC" id="fig|1150469.3.peg.2069"/>
<dbReference type="OrthoDB" id="4471305at2"/>
<dbReference type="GO" id="GO:0015645">
    <property type="term" value="F:fatty acid ligase activity"/>
    <property type="evidence" value="ECO:0007669"/>
    <property type="project" value="TreeGrafter"/>
</dbReference>
<organism evidence="7 8">
    <name type="scientific">Pararhodospirillum photometricum DSM 122</name>
    <dbReference type="NCBI Taxonomy" id="1150469"/>
    <lineage>
        <taxon>Bacteria</taxon>
        <taxon>Pseudomonadati</taxon>
        <taxon>Pseudomonadota</taxon>
        <taxon>Alphaproteobacteria</taxon>
        <taxon>Rhodospirillales</taxon>
        <taxon>Rhodospirillaceae</taxon>
        <taxon>Pararhodospirillum</taxon>
    </lineage>
</organism>
<dbReference type="Proteomes" id="UP000033220">
    <property type="component" value="Chromosome DSM 122"/>
</dbReference>
<evidence type="ECO:0000313" key="7">
    <source>
        <dbReference type="EMBL" id="CCG08466.1"/>
    </source>
</evidence>
<dbReference type="InterPro" id="IPR000873">
    <property type="entry name" value="AMP-dep_synth/lig_dom"/>
</dbReference>
<evidence type="ECO:0000259" key="6">
    <source>
        <dbReference type="Pfam" id="PF13193"/>
    </source>
</evidence>
<dbReference type="InterPro" id="IPR025110">
    <property type="entry name" value="AMP-bd_C"/>
</dbReference>
<dbReference type="EMBL" id="HE663493">
    <property type="protein sequence ID" value="CCG08466.1"/>
    <property type="molecule type" value="Genomic_DNA"/>
</dbReference>
<evidence type="ECO:0000256" key="4">
    <source>
        <dbReference type="ARBA" id="ARBA00022840"/>
    </source>
</evidence>
<gene>
    <name evidence="7" type="ORF">RSPPHO_01840</name>
</gene>
<dbReference type="PANTHER" id="PTHR43605">
    <property type="entry name" value="ACYL-COENZYME A SYNTHETASE"/>
    <property type="match status" value="1"/>
</dbReference>
<comment type="similarity">
    <text evidence="1">Belongs to the ATP-dependent AMP-binding enzyme family.</text>
</comment>
<proteinExistence type="inferred from homology"/>
<dbReference type="RefSeq" id="WP_014415101.1">
    <property type="nucleotide sequence ID" value="NC_017059.1"/>
</dbReference>
<dbReference type="InterPro" id="IPR051087">
    <property type="entry name" value="Mitochondrial_ACSM"/>
</dbReference>
<accession>H6SKF1</accession>
<dbReference type="GO" id="GO:0004321">
    <property type="term" value="F:fatty-acyl-CoA synthase activity"/>
    <property type="evidence" value="ECO:0007669"/>
    <property type="project" value="TreeGrafter"/>
</dbReference>